<keyword evidence="4" id="KW-1185">Reference proteome</keyword>
<feature type="chain" id="PRO_5046477813" evidence="1">
    <location>
        <begin position="30"/>
        <end position="335"/>
    </location>
</feature>
<dbReference type="Proteomes" id="UP001595923">
    <property type="component" value="Unassembled WGS sequence"/>
</dbReference>
<gene>
    <name evidence="3" type="ORF">ACFO4E_09845</name>
</gene>
<evidence type="ECO:0000259" key="2">
    <source>
        <dbReference type="Pfam" id="PF09084"/>
    </source>
</evidence>
<dbReference type="RefSeq" id="WP_378573123.1">
    <property type="nucleotide sequence ID" value="NZ_JBHSFQ010000007.1"/>
</dbReference>
<evidence type="ECO:0000313" key="4">
    <source>
        <dbReference type="Proteomes" id="UP001595923"/>
    </source>
</evidence>
<dbReference type="PROSITE" id="PS51257">
    <property type="entry name" value="PROKAR_LIPOPROTEIN"/>
    <property type="match status" value="1"/>
</dbReference>
<accession>A0ABV9DUV8</accession>
<protein>
    <submittedName>
        <fullName evidence="3">ABC transporter substrate-binding protein</fullName>
    </submittedName>
</protein>
<dbReference type="EMBL" id="JBHSFQ010000007">
    <property type="protein sequence ID" value="MFC4562158.1"/>
    <property type="molecule type" value="Genomic_DNA"/>
</dbReference>
<dbReference type="PANTHER" id="PTHR30024">
    <property type="entry name" value="ALIPHATIC SULFONATES-BINDING PROTEIN-RELATED"/>
    <property type="match status" value="1"/>
</dbReference>
<name>A0ABV9DUV8_9ACTN</name>
<comment type="caution">
    <text evidence="3">The sequence shown here is derived from an EMBL/GenBank/DDBJ whole genome shotgun (WGS) entry which is preliminary data.</text>
</comment>
<dbReference type="Pfam" id="PF09084">
    <property type="entry name" value="NMT1"/>
    <property type="match status" value="1"/>
</dbReference>
<keyword evidence="1" id="KW-0732">Signal</keyword>
<feature type="domain" description="SsuA/THI5-like" evidence="2">
    <location>
        <begin position="67"/>
        <end position="277"/>
    </location>
</feature>
<proteinExistence type="predicted"/>
<evidence type="ECO:0000313" key="3">
    <source>
        <dbReference type="EMBL" id="MFC4562158.1"/>
    </source>
</evidence>
<reference evidence="4" key="1">
    <citation type="journal article" date="2019" name="Int. J. Syst. Evol. Microbiol.">
        <title>The Global Catalogue of Microorganisms (GCM) 10K type strain sequencing project: providing services to taxonomists for standard genome sequencing and annotation.</title>
        <authorList>
            <consortium name="The Broad Institute Genomics Platform"/>
            <consortium name="The Broad Institute Genome Sequencing Center for Infectious Disease"/>
            <person name="Wu L."/>
            <person name="Ma J."/>
        </authorList>
    </citation>
    <scope>NUCLEOTIDE SEQUENCE [LARGE SCALE GENOMIC DNA]</scope>
    <source>
        <strain evidence="4">XZYJ18</strain>
    </source>
</reference>
<feature type="signal peptide" evidence="1">
    <location>
        <begin position="1"/>
        <end position="29"/>
    </location>
</feature>
<dbReference type="Gene3D" id="3.40.190.10">
    <property type="entry name" value="Periplasmic binding protein-like II"/>
    <property type="match status" value="2"/>
</dbReference>
<sequence>MSEQRAGGRRRGAWRLRLTAGAVALSALAAGCTEYGGNLSGTTASEGSGDTVVVSETAGVPMAFLSYGVRRGHFDDQGITLELRASSGGATVIPALLSEDIDVAGSNVVSAMIAMGRRMPVTMVTAGTSAADRAEDDFSSIMVAEDSPVEEPEDLEATRVAVNTLQNINDVAIHSAMTDRGVDARGIDFVEMPLPDMPAAIQRGDVDAGLLIEPFASIGRSQGLRDVVRPYTDLRSGLQIGTYLMTTRTVGDRPELVDAFQAGVAATAEDVARDPEAFRDALPEISDLDPELAARMNLPRWSGATDRESIEAVHAVMVDIGLTDAELDFGEAAVG</sequence>
<evidence type="ECO:0000256" key="1">
    <source>
        <dbReference type="SAM" id="SignalP"/>
    </source>
</evidence>
<dbReference type="SUPFAM" id="SSF53850">
    <property type="entry name" value="Periplasmic binding protein-like II"/>
    <property type="match status" value="1"/>
</dbReference>
<dbReference type="InterPro" id="IPR015168">
    <property type="entry name" value="SsuA/THI5"/>
</dbReference>
<organism evidence="3 4">
    <name type="scientific">Nocardiopsis mangrovi</name>
    <dbReference type="NCBI Taxonomy" id="1179818"/>
    <lineage>
        <taxon>Bacteria</taxon>
        <taxon>Bacillati</taxon>
        <taxon>Actinomycetota</taxon>
        <taxon>Actinomycetes</taxon>
        <taxon>Streptosporangiales</taxon>
        <taxon>Nocardiopsidaceae</taxon>
        <taxon>Nocardiopsis</taxon>
    </lineage>
</organism>